<sequence>MTNRLVPESGTVLFGKYPSISKLFPLPSMSRK</sequence>
<proteinExistence type="predicted"/>
<dbReference type="AlphaFoldDB" id="A0A0E9WNW1"/>
<dbReference type="EMBL" id="GBXM01016601">
    <property type="protein sequence ID" value="JAH91976.1"/>
    <property type="molecule type" value="Transcribed_RNA"/>
</dbReference>
<protein>
    <submittedName>
        <fullName evidence="1">Uncharacterized protein</fullName>
    </submittedName>
</protein>
<evidence type="ECO:0000313" key="1">
    <source>
        <dbReference type="EMBL" id="JAH91976.1"/>
    </source>
</evidence>
<reference evidence="1" key="2">
    <citation type="journal article" date="2015" name="Fish Shellfish Immunol.">
        <title>Early steps in the European eel (Anguilla anguilla)-Vibrio vulnificus interaction in the gills: Role of the RtxA13 toxin.</title>
        <authorList>
            <person name="Callol A."/>
            <person name="Pajuelo D."/>
            <person name="Ebbesson L."/>
            <person name="Teles M."/>
            <person name="MacKenzie S."/>
            <person name="Amaro C."/>
        </authorList>
    </citation>
    <scope>NUCLEOTIDE SEQUENCE</scope>
</reference>
<accession>A0A0E9WNW1</accession>
<name>A0A0E9WNW1_ANGAN</name>
<reference evidence="1" key="1">
    <citation type="submission" date="2014-11" db="EMBL/GenBank/DDBJ databases">
        <authorList>
            <person name="Amaro Gonzalez C."/>
        </authorList>
    </citation>
    <scope>NUCLEOTIDE SEQUENCE</scope>
</reference>
<organism evidence="1">
    <name type="scientific">Anguilla anguilla</name>
    <name type="common">European freshwater eel</name>
    <name type="synonym">Muraena anguilla</name>
    <dbReference type="NCBI Taxonomy" id="7936"/>
    <lineage>
        <taxon>Eukaryota</taxon>
        <taxon>Metazoa</taxon>
        <taxon>Chordata</taxon>
        <taxon>Craniata</taxon>
        <taxon>Vertebrata</taxon>
        <taxon>Euteleostomi</taxon>
        <taxon>Actinopterygii</taxon>
        <taxon>Neopterygii</taxon>
        <taxon>Teleostei</taxon>
        <taxon>Anguilliformes</taxon>
        <taxon>Anguillidae</taxon>
        <taxon>Anguilla</taxon>
    </lineage>
</organism>